<evidence type="ECO:0000313" key="3">
    <source>
        <dbReference type="Proteomes" id="UP001283361"/>
    </source>
</evidence>
<dbReference type="Proteomes" id="UP001283361">
    <property type="component" value="Unassembled WGS sequence"/>
</dbReference>
<gene>
    <name evidence="2" type="ORF">RRG08_030134</name>
</gene>
<name>A0AAE0ZRJ2_9GAST</name>
<proteinExistence type="predicted"/>
<reference evidence="2" key="1">
    <citation type="journal article" date="2023" name="G3 (Bethesda)">
        <title>A reference genome for the long-term kleptoplast-retaining sea slug Elysia crispata morphotype clarki.</title>
        <authorList>
            <person name="Eastman K.E."/>
            <person name="Pendleton A.L."/>
            <person name="Shaikh M.A."/>
            <person name="Suttiyut T."/>
            <person name="Ogas R."/>
            <person name="Tomko P."/>
            <person name="Gavelis G."/>
            <person name="Widhalm J.R."/>
            <person name="Wisecaver J.H."/>
        </authorList>
    </citation>
    <scope>NUCLEOTIDE SEQUENCE</scope>
    <source>
        <strain evidence="2">ECLA1</strain>
    </source>
</reference>
<organism evidence="2 3">
    <name type="scientific">Elysia crispata</name>
    <name type="common">lettuce slug</name>
    <dbReference type="NCBI Taxonomy" id="231223"/>
    <lineage>
        <taxon>Eukaryota</taxon>
        <taxon>Metazoa</taxon>
        <taxon>Spiralia</taxon>
        <taxon>Lophotrochozoa</taxon>
        <taxon>Mollusca</taxon>
        <taxon>Gastropoda</taxon>
        <taxon>Heterobranchia</taxon>
        <taxon>Euthyneura</taxon>
        <taxon>Panpulmonata</taxon>
        <taxon>Sacoglossa</taxon>
        <taxon>Placobranchoidea</taxon>
        <taxon>Plakobranchidae</taxon>
        <taxon>Elysia</taxon>
    </lineage>
</organism>
<keyword evidence="3" id="KW-1185">Reference proteome</keyword>
<dbReference type="AlphaFoldDB" id="A0AAE0ZRJ2"/>
<sequence length="80" mass="8837">MGTTLRWYPANYVYARLKSLLVEVPLKMLADGWFRVGPGAAGSAERAQASLSSRPAPERERRERKNSSATATPEKENDTA</sequence>
<feature type="region of interest" description="Disordered" evidence="1">
    <location>
        <begin position="44"/>
        <end position="80"/>
    </location>
</feature>
<evidence type="ECO:0000256" key="1">
    <source>
        <dbReference type="SAM" id="MobiDB-lite"/>
    </source>
</evidence>
<dbReference type="EMBL" id="JAWDGP010003469">
    <property type="protein sequence ID" value="KAK3774052.1"/>
    <property type="molecule type" value="Genomic_DNA"/>
</dbReference>
<protein>
    <submittedName>
        <fullName evidence="2">Uncharacterized protein</fullName>
    </submittedName>
</protein>
<feature type="compositionally biased region" description="Basic and acidic residues" evidence="1">
    <location>
        <begin position="56"/>
        <end position="66"/>
    </location>
</feature>
<accession>A0AAE0ZRJ2</accession>
<comment type="caution">
    <text evidence="2">The sequence shown here is derived from an EMBL/GenBank/DDBJ whole genome shotgun (WGS) entry which is preliminary data.</text>
</comment>
<evidence type="ECO:0000313" key="2">
    <source>
        <dbReference type="EMBL" id="KAK3774052.1"/>
    </source>
</evidence>